<feature type="non-terminal residue" evidence="1">
    <location>
        <position position="1"/>
    </location>
</feature>
<accession>X0T0Y0</accession>
<gene>
    <name evidence="1" type="ORF">S01H1_16345</name>
</gene>
<comment type="caution">
    <text evidence="1">The sequence shown here is derived from an EMBL/GenBank/DDBJ whole genome shotgun (WGS) entry which is preliminary data.</text>
</comment>
<organism evidence="1">
    <name type="scientific">marine sediment metagenome</name>
    <dbReference type="NCBI Taxonomy" id="412755"/>
    <lineage>
        <taxon>unclassified sequences</taxon>
        <taxon>metagenomes</taxon>
        <taxon>ecological metagenomes</taxon>
    </lineage>
</organism>
<name>X0T0Y0_9ZZZZ</name>
<evidence type="ECO:0000313" key="1">
    <source>
        <dbReference type="EMBL" id="GAF80996.1"/>
    </source>
</evidence>
<feature type="non-terminal residue" evidence="1">
    <location>
        <position position="366"/>
    </location>
</feature>
<proteinExistence type="predicted"/>
<dbReference type="AlphaFoldDB" id="X0T0Y0"/>
<protein>
    <submittedName>
        <fullName evidence="1">Uncharacterized protein</fullName>
    </submittedName>
</protein>
<reference evidence="1" key="1">
    <citation type="journal article" date="2014" name="Front. Microbiol.">
        <title>High frequency of phylogenetically diverse reductive dehalogenase-homologous genes in deep subseafloor sedimentary metagenomes.</title>
        <authorList>
            <person name="Kawai M."/>
            <person name="Futagami T."/>
            <person name="Toyoda A."/>
            <person name="Takaki Y."/>
            <person name="Nishi S."/>
            <person name="Hori S."/>
            <person name="Arai W."/>
            <person name="Tsubouchi T."/>
            <person name="Morono Y."/>
            <person name="Uchiyama I."/>
            <person name="Ito T."/>
            <person name="Fujiyama A."/>
            <person name="Inagaki F."/>
            <person name="Takami H."/>
        </authorList>
    </citation>
    <scope>NUCLEOTIDE SEQUENCE</scope>
    <source>
        <strain evidence="1">Expedition CK06-06</strain>
    </source>
</reference>
<sequence>FTSATFTSATDILPIFNSVQRKLLALYKFKQICLIKTNKSLNEQIDLNFNPISSLNSNHYITLIHNKHKSQFSIFDLIRIINSSLSYEVNFFPEPKKIKNPWDNKPFSISNLYNIYFFIKKSNIPMSTLFSRFFESNFDIRHFENYNQFIIKNYSIENCHLLTDSRKISYIRSIISTYNRKNIKSNNNFNIDKKFPPKRLIKVMGKFIKPYLMANYSYESDIRIKYRMKLNKLLREFKKQNPLFGRKILSFSIRKIYYISRLIYEEKQCIFLPFNSYIPKPEFISIEDKGYFIDFKESNNYTTFPIFEQDNKSIIENNNILLSSKTIKEVKFTPDQIIIITEKYYPVIKDLLNSVTTTPTSTINND</sequence>
<dbReference type="EMBL" id="BARS01008589">
    <property type="protein sequence ID" value="GAF80996.1"/>
    <property type="molecule type" value="Genomic_DNA"/>
</dbReference>